<evidence type="ECO:0000259" key="1">
    <source>
        <dbReference type="Pfam" id="PF07992"/>
    </source>
</evidence>
<evidence type="ECO:0000313" key="3">
    <source>
        <dbReference type="Proteomes" id="UP000009168"/>
    </source>
</evidence>
<dbReference type="GO" id="GO:0071949">
    <property type="term" value="F:FAD binding"/>
    <property type="evidence" value="ECO:0007669"/>
    <property type="project" value="TreeGrafter"/>
</dbReference>
<dbReference type="SUPFAM" id="SSF51905">
    <property type="entry name" value="FAD/NAD(P)-binding domain"/>
    <property type="match status" value="2"/>
</dbReference>
<dbReference type="RefSeq" id="XP_001031249.1">
    <property type="nucleotide sequence ID" value="XM_001031249.1"/>
</dbReference>
<feature type="domain" description="FAD/NAD(P)-binding" evidence="1">
    <location>
        <begin position="21"/>
        <end position="320"/>
    </location>
</feature>
<dbReference type="PANTHER" id="PTHR10632:SF2">
    <property type="entry name" value="SULFIDE:QUINONE OXIDOREDUCTASE, MITOCHONDRIAL"/>
    <property type="match status" value="1"/>
</dbReference>
<reference evidence="3" key="1">
    <citation type="journal article" date="2006" name="PLoS Biol.">
        <title>Macronuclear genome sequence of the ciliate Tetrahymena thermophila, a model eukaryote.</title>
        <authorList>
            <person name="Eisen J.A."/>
            <person name="Coyne R.S."/>
            <person name="Wu M."/>
            <person name="Wu D."/>
            <person name="Thiagarajan M."/>
            <person name="Wortman J.R."/>
            <person name="Badger J.H."/>
            <person name="Ren Q."/>
            <person name="Amedeo P."/>
            <person name="Jones K.M."/>
            <person name="Tallon L.J."/>
            <person name="Delcher A.L."/>
            <person name="Salzberg S.L."/>
            <person name="Silva J.C."/>
            <person name="Haas B.J."/>
            <person name="Majoros W.H."/>
            <person name="Farzad M."/>
            <person name="Carlton J.M."/>
            <person name="Smith R.K. Jr."/>
            <person name="Garg J."/>
            <person name="Pearlman R.E."/>
            <person name="Karrer K.M."/>
            <person name="Sun L."/>
            <person name="Manning G."/>
            <person name="Elde N.C."/>
            <person name="Turkewitz A.P."/>
            <person name="Asai D.J."/>
            <person name="Wilkes D.E."/>
            <person name="Wang Y."/>
            <person name="Cai H."/>
            <person name="Collins K."/>
            <person name="Stewart B.A."/>
            <person name="Lee S.R."/>
            <person name="Wilamowska K."/>
            <person name="Weinberg Z."/>
            <person name="Ruzzo W.L."/>
            <person name="Wloga D."/>
            <person name="Gaertig J."/>
            <person name="Frankel J."/>
            <person name="Tsao C.-C."/>
            <person name="Gorovsky M.A."/>
            <person name="Keeling P.J."/>
            <person name="Waller R.F."/>
            <person name="Patron N.J."/>
            <person name="Cherry J.M."/>
            <person name="Stover N.A."/>
            <person name="Krieger C.J."/>
            <person name="del Toro C."/>
            <person name="Ryder H.F."/>
            <person name="Williamson S.C."/>
            <person name="Barbeau R.A."/>
            <person name="Hamilton E.P."/>
            <person name="Orias E."/>
        </authorList>
    </citation>
    <scope>NUCLEOTIDE SEQUENCE [LARGE SCALE GENOMIC DNA]</scope>
    <source>
        <strain evidence="3">SB210</strain>
    </source>
</reference>
<dbReference type="InterPro" id="IPR015904">
    <property type="entry name" value="Sulphide_quinone_reductase"/>
</dbReference>
<dbReference type="KEGG" id="tet:TTHERM_00896100"/>
<dbReference type="InterPro" id="IPR023753">
    <property type="entry name" value="FAD/NAD-binding_dom"/>
</dbReference>
<dbReference type="Gene3D" id="3.50.50.60">
    <property type="entry name" value="FAD/NAD(P)-binding domain"/>
    <property type="match status" value="2"/>
</dbReference>
<dbReference type="EMBL" id="GG662758">
    <property type="protein sequence ID" value="EAR83586.1"/>
    <property type="molecule type" value="Genomic_DNA"/>
</dbReference>
<dbReference type="InParanoid" id="Q22E28"/>
<dbReference type="HOGENOM" id="CLU_030742_2_0_1"/>
<sequence length="418" mass="47853">MLSRIPYRNFSSTKFTPIHTQVCVVGGGTSGLNFVSQFLHQRGVKRHQIRVFEPSKHHFDQFSWSMVSGGFYDASLTVKKNSDLYSKWINFNNSKIVKIDPKRSVIQTNDGVEYSYEHLIIASGLECDYSQIKGAQEALESVECPVGTMYDYSYAQKFNELVKEFGGGRAIFTEPSSPFKSQGSPQSIAYLTEERINKKGVRSTTNFEFRNESTELYPHPKYTQSLERMLNARQIQYIQNSRLVEIKPTSQVAVFENIQTKVKEEIRFDLAHITPPMKTADFIKNNPEISDNSGLVDVNPQTLQHKRYNNIWALGDCANLPTAKTFGAIMSQTPILVKNISHVLSGQGLIVPYKYSGYTSSPIFVGEGKLILTEHKYNQEVCETFSKQQERPSSLMFKGIKKFYPWFYWNWMPKGLWI</sequence>
<dbReference type="PANTHER" id="PTHR10632">
    <property type="entry name" value="SULFIDE:QUINONE OXIDOREDUCTASE"/>
    <property type="match status" value="1"/>
</dbReference>
<dbReference type="GO" id="GO:0005739">
    <property type="term" value="C:mitochondrion"/>
    <property type="evidence" value="ECO:0007669"/>
    <property type="project" value="TreeGrafter"/>
</dbReference>
<proteinExistence type="predicted"/>
<dbReference type="eggNOG" id="KOG3851">
    <property type="taxonomic scope" value="Eukaryota"/>
</dbReference>
<accession>Q22E28</accession>
<keyword evidence="3" id="KW-1185">Reference proteome</keyword>
<dbReference type="Proteomes" id="UP000009168">
    <property type="component" value="Unassembled WGS sequence"/>
</dbReference>
<dbReference type="GO" id="GO:0070224">
    <property type="term" value="F:sulfide:quinone oxidoreductase activity"/>
    <property type="evidence" value="ECO:0007669"/>
    <property type="project" value="TreeGrafter"/>
</dbReference>
<dbReference type="OrthoDB" id="5376590at2759"/>
<organism evidence="2 3">
    <name type="scientific">Tetrahymena thermophila (strain SB210)</name>
    <dbReference type="NCBI Taxonomy" id="312017"/>
    <lineage>
        <taxon>Eukaryota</taxon>
        <taxon>Sar</taxon>
        <taxon>Alveolata</taxon>
        <taxon>Ciliophora</taxon>
        <taxon>Intramacronucleata</taxon>
        <taxon>Oligohymenophorea</taxon>
        <taxon>Hymenostomatida</taxon>
        <taxon>Tetrahymenina</taxon>
        <taxon>Tetrahymenidae</taxon>
        <taxon>Tetrahymena</taxon>
    </lineage>
</organism>
<dbReference type="GeneID" id="7835617"/>
<dbReference type="GO" id="GO:0070221">
    <property type="term" value="P:sulfide oxidation, using sulfide:quinone oxidoreductase"/>
    <property type="evidence" value="ECO:0007669"/>
    <property type="project" value="TreeGrafter"/>
</dbReference>
<dbReference type="AlphaFoldDB" id="Q22E28"/>
<dbReference type="Pfam" id="PF07992">
    <property type="entry name" value="Pyr_redox_2"/>
    <property type="match status" value="1"/>
</dbReference>
<dbReference type="STRING" id="312017.Q22E28"/>
<protein>
    <submittedName>
        <fullName evidence="2">FAD-dependent pyridine nucleotide-disulfide oxidoreductase</fullName>
    </submittedName>
</protein>
<evidence type="ECO:0000313" key="2">
    <source>
        <dbReference type="EMBL" id="EAR83586.1"/>
    </source>
</evidence>
<gene>
    <name evidence="2" type="ORF">TTHERM_00896100</name>
</gene>
<name>Q22E28_TETTS</name>
<dbReference type="InterPro" id="IPR036188">
    <property type="entry name" value="FAD/NAD-bd_sf"/>
</dbReference>